<evidence type="ECO:0000256" key="1">
    <source>
        <dbReference type="SAM" id="Phobius"/>
    </source>
</evidence>
<feature type="transmembrane region" description="Helical" evidence="1">
    <location>
        <begin position="12"/>
        <end position="30"/>
    </location>
</feature>
<keyword evidence="1" id="KW-0472">Membrane</keyword>
<sequence length="85" mass="9732">MKNFFSFKNNNFNIFTATGLVLIFLSFFYIGKPLLFFALILGLIPDLYIGISSYKESKNITFIMVLNILILIILAISLILELFTN</sequence>
<accession>A0A1G9MU61</accession>
<protein>
    <submittedName>
        <fullName evidence="2">Uncharacterized protein</fullName>
    </submittedName>
</protein>
<feature type="transmembrane region" description="Helical" evidence="1">
    <location>
        <begin position="36"/>
        <end position="54"/>
    </location>
</feature>
<dbReference type="Proteomes" id="UP000199068">
    <property type="component" value="Unassembled WGS sequence"/>
</dbReference>
<evidence type="ECO:0000313" key="3">
    <source>
        <dbReference type="Proteomes" id="UP000199068"/>
    </source>
</evidence>
<evidence type="ECO:0000313" key="2">
    <source>
        <dbReference type="EMBL" id="SDL77175.1"/>
    </source>
</evidence>
<proteinExistence type="predicted"/>
<feature type="transmembrane region" description="Helical" evidence="1">
    <location>
        <begin position="61"/>
        <end position="80"/>
    </location>
</feature>
<organism evidence="2 3">
    <name type="scientific">Romboutsia lituseburensis DSM 797</name>
    <dbReference type="NCBI Taxonomy" id="1121325"/>
    <lineage>
        <taxon>Bacteria</taxon>
        <taxon>Bacillati</taxon>
        <taxon>Bacillota</taxon>
        <taxon>Clostridia</taxon>
        <taxon>Peptostreptococcales</taxon>
        <taxon>Peptostreptococcaceae</taxon>
        <taxon>Romboutsia</taxon>
    </lineage>
</organism>
<keyword evidence="3" id="KW-1185">Reference proteome</keyword>
<keyword evidence="1" id="KW-1133">Transmembrane helix</keyword>
<gene>
    <name evidence="2" type="ORF">SAMN04515677_103340</name>
</gene>
<dbReference type="AlphaFoldDB" id="A0A1G9MU61"/>
<reference evidence="2 3" key="1">
    <citation type="submission" date="2016-10" db="EMBL/GenBank/DDBJ databases">
        <authorList>
            <person name="de Groot N.N."/>
        </authorList>
    </citation>
    <scope>NUCLEOTIDE SEQUENCE [LARGE SCALE GENOMIC DNA]</scope>
    <source>
        <strain evidence="2 3">DSM 797</strain>
    </source>
</reference>
<dbReference type="RefSeq" id="WP_092725031.1">
    <property type="nucleotide sequence ID" value="NZ_FNGW01000003.1"/>
</dbReference>
<dbReference type="EMBL" id="FNGW01000003">
    <property type="protein sequence ID" value="SDL77175.1"/>
    <property type="molecule type" value="Genomic_DNA"/>
</dbReference>
<name>A0A1G9MU61_9FIRM</name>
<keyword evidence="1" id="KW-0812">Transmembrane</keyword>